<dbReference type="RefSeq" id="WP_138788076.1">
    <property type="nucleotide sequence ID" value="NZ_JBHTGQ010000023.1"/>
</dbReference>
<sequence length="101" mass="12031">MKWKVAIAGAWAYHHRSEAVYDRIIHQEGYTVSLIKEQISTEFFLIPEWIPERNGEEKQLNRVIDDKFGTRIIFEKVGKRERDFFIQLNAISYPNRKSGQF</sequence>
<keyword evidence="2" id="KW-1185">Reference proteome</keyword>
<accession>A0ABW2V4Z8</accession>
<dbReference type="EMBL" id="JBHTGQ010000023">
    <property type="protein sequence ID" value="MFC7750303.1"/>
    <property type="molecule type" value="Genomic_DNA"/>
</dbReference>
<organism evidence="1 2">
    <name type="scientific">Paenibacillus thermoaerophilus</name>
    <dbReference type="NCBI Taxonomy" id="1215385"/>
    <lineage>
        <taxon>Bacteria</taxon>
        <taxon>Bacillati</taxon>
        <taxon>Bacillota</taxon>
        <taxon>Bacilli</taxon>
        <taxon>Bacillales</taxon>
        <taxon>Paenibacillaceae</taxon>
        <taxon>Paenibacillus</taxon>
    </lineage>
</organism>
<name>A0ABW2V4Z8_9BACL</name>
<gene>
    <name evidence="1" type="ORF">ACFQWB_10230</name>
</gene>
<proteinExistence type="predicted"/>
<dbReference type="Proteomes" id="UP001596528">
    <property type="component" value="Unassembled WGS sequence"/>
</dbReference>
<evidence type="ECO:0000313" key="1">
    <source>
        <dbReference type="EMBL" id="MFC7750303.1"/>
    </source>
</evidence>
<evidence type="ECO:0000313" key="2">
    <source>
        <dbReference type="Proteomes" id="UP001596528"/>
    </source>
</evidence>
<reference evidence="2" key="1">
    <citation type="journal article" date="2019" name="Int. J. Syst. Evol. Microbiol.">
        <title>The Global Catalogue of Microorganisms (GCM) 10K type strain sequencing project: providing services to taxonomists for standard genome sequencing and annotation.</title>
        <authorList>
            <consortium name="The Broad Institute Genomics Platform"/>
            <consortium name="The Broad Institute Genome Sequencing Center for Infectious Disease"/>
            <person name="Wu L."/>
            <person name="Ma J."/>
        </authorList>
    </citation>
    <scope>NUCLEOTIDE SEQUENCE [LARGE SCALE GENOMIC DNA]</scope>
    <source>
        <strain evidence="2">JCM 18657</strain>
    </source>
</reference>
<comment type="caution">
    <text evidence="1">The sequence shown here is derived from an EMBL/GenBank/DDBJ whole genome shotgun (WGS) entry which is preliminary data.</text>
</comment>
<protein>
    <submittedName>
        <fullName evidence="1">Uncharacterized protein</fullName>
    </submittedName>
</protein>